<accession>A0ABN9Y9L5</accession>
<sequence length="291" mass="31751">MGKQIGRQQAMDAAMWTSRHCEPEAPLNGRLRQQYLAKKGIRESTLERGAISRWCFHSNVDDLLVVRKTVCPSESVLEDLQESLRSAKRDAAFEHCGVQIEICDRGIRASQVKAEKAVEHIDVSLAQKESAEELVTQEELSGRGSTSGQLQWLAHRSRPGAQRTPALIAADLIAADNGAGQIKDTIERALYCRKGAARLEDSTALAYGGSSFVSVEGEKSQAGAGPRLTNDPRCVILGGHDKQVPPNWASCGVKHAARPALAAEAYGIREAMEHHPFLRHFVFELYSDGGV</sequence>
<dbReference type="Proteomes" id="UP001189429">
    <property type="component" value="Unassembled WGS sequence"/>
</dbReference>
<evidence type="ECO:0000313" key="1">
    <source>
        <dbReference type="EMBL" id="CAK0909381.1"/>
    </source>
</evidence>
<gene>
    <name evidence="1" type="ORF">PCOR1329_LOCUS83815</name>
</gene>
<comment type="caution">
    <text evidence="1">The sequence shown here is derived from an EMBL/GenBank/DDBJ whole genome shotgun (WGS) entry which is preliminary data.</text>
</comment>
<protein>
    <submittedName>
        <fullName evidence="1">Uncharacterized protein</fullName>
    </submittedName>
</protein>
<evidence type="ECO:0000313" key="2">
    <source>
        <dbReference type="Proteomes" id="UP001189429"/>
    </source>
</evidence>
<keyword evidence="2" id="KW-1185">Reference proteome</keyword>
<reference evidence="1" key="1">
    <citation type="submission" date="2023-10" db="EMBL/GenBank/DDBJ databases">
        <authorList>
            <person name="Chen Y."/>
            <person name="Shah S."/>
            <person name="Dougan E. K."/>
            <person name="Thang M."/>
            <person name="Chan C."/>
        </authorList>
    </citation>
    <scope>NUCLEOTIDE SEQUENCE [LARGE SCALE GENOMIC DNA]</scope>
</reference>
<organism evidence="1 2">
    <name type="scientific">Prorocentrum cordatum</name>
    <dbReference type="NCBI Taxonomy" id="2364126"/>
    <lineage>
        <taxon>Eukaryota</taxon>
        <taxon>Sar</taxon>
        <taxon>Alveolata</taxon>
        <taxon>Dinophyceae</taxon>
        <taxon>Prorocentrales</taxon>
        <taxon>Prorocentraceae</taxon>
        <taxon>Prorocentrum</taxon>
    </lineage>
</organism>
<dbReference type="EMBL" id="CAUYUJ010022182">
    <property type="protein sequence ID" value="CAK0909381.1"/>
    <property type="molecule type" value="Genomic_DNA"/>
</dbReference>
<proteinExistence type="predicted"/>
<name>A0ABN9Y9L5_9DINO</name>